<dbReference type="InterPro" id="IPR058205">
    <property type="entry name" value="D-LDH-like"/>
</dbReference>
<dbReference type="GO" id="GO:0008720">
    <property type="term" value="F:D-lactate dehydrogenase (NAD+) activity"/>
    <property type="evidence" value="ECO:0007669"/>
    <property type="project" value="UniProtKB-EC"/>
</dbReference>
<dbReference type="GO" id="GO:0051287">
    <property type="term" value="F:NAD binding"/>
    <property type="evidence" value="ECO:0007669"/>
    <property type="project" value="InterPro"/>
</dbReference>
<comment type="caution">
    <text evidence="5">The sequence shown here is derived from an EMBL/GenBank/DDBJ whole genome shotgun (WGS) entry which is preliminary data.</text>
</comment>
<comment type="similarity">
    <text evidence="1">Belongs to the D-isomer specific 2-hydroxyacid dehydrogenase family.</text>
</comment>
<evidence type="ECO:0000256" key="2">
    <source>
        <dbReference type="ARBA" id="ARBA00023002"/>
    </source>
</evidence>
<dbReference type="InterPro" id="IPR006140">
    <property type="entry name" value="D-isomer_DH_NAD-bd"/>
</dbReference>
<dbReference type="eggNOG" id="COG1052">
    <property type="taxonomic scope" value="Bacteria"/>
</dbReference>
<dbReference type="SUPFAM" id="SSF51735">
    <property type="entry name" value="NAD(P)-binding Rossmann-fold domains"/>
    <property type="match status" value="1"/>
</dbReference>
<dbReference type="FunFam" id="3.40.50.720:FF:000052">
    <property type="entry name" value="D-lactate dehydrogenase"/>
    <property type="match status" value="1"/>
</dbReference>
<proteinExistence type="inferred from homology"/>
<sequence>MNIVFFSTKAYDKEFFSRANATHGFALHFLEVPLNPTTALLAQGHEVVCVFVNDVVGAETLNVLARQGVKLLALRCAGYNNVDLKAASALGIQVVRVPAYSPHSVAEHTLALILTLNRKTHRAYNRVKEGNFSLHGLMGFDLFGKTAGLIGLGKIGLVTARILKGFGCRVLGYDIQKPQEADAIGIDFTSLEALYAQSDIISLHCPLTPDTYHLINEESIRLMKKGVMLINTSRGALIDTRAVIDGLKSEHIRYLGVDVYEEEADLFFEDLSNRVIQDDVFMRLLSFNNVLITGHQAFLPAMPSAALPRLPSKILPSTADRSSCRMRLRQANVYPIPDTPLSWPTYLRCSPLPC</sequence>
<dbReference type="PROSITE" id="PS00671">
    <property type="entry name" value="D_2_HYDROXYACID_DH_3"/>
    <property type="match status" value="1"/>
</dbReference>
<protein>
    <submittedName>
        <fullName evidence="5">D-lactate dehydrogenase</fullName>
        <ecNumber evidence="5">1.1.1.28</ecNumber>
    </submittedName>
</protein>
<dbReference type="PATRIC" id="fig|1279009.4.peg.944"/>
<dbReference type="RefSeq" id="WP_009194335.1">
    <property type="nucleotide sequence ID" value="NZ_AODQ01000015.1"/>
</dbReference>
<name>M7N9K2_9BACT</name>
<evidence type="ECO:0000313" key="5">
    <source>
        <dbReference type="EMBL" id="EMR03876.1"/>
    </source>
</evidence>
<dbReference type="InterPro" id="IPR036291">
    <property type="entry name" value="NAD(P)-bd_dom_sf"/>
</dbReference>
<dbReference type="CDD" id="cd12183">
    <property type="entry name" value="LDH_like_2"/>
    <property type="match status" value="1"/>
</dbReference>
<dbReference type="AlphaFoldDB" id="M7N9K2"/>
<dbReference type="PANTHER" id="PTHR43026">
    <property type="entry name" value="2-HYDROXYACID DEHYDROGENASE HOMOLOG 1-RELATED"/>
    <property type="match status" value="1"/>
</dbReference>
<dbReference type="PROSITE" id="PS00670">
    <property type="entry name" value="D_2_HYDROXYACID_DH_2"/>
    <property type="match status" value="1"/>
</dbReference>
<dbReference type="PANTHER" id="PTHR43026:SF1">
    <property type="entry name" value="2-HYDROXYACID DEHYDROGENASE HOMOLOG 1-RELATED"/>
    <property type="match status" value="1"/>
</dbReference>
<evidence type="ECO:0000256" key="3">
    <source>
        <dbReference type="ARBA" id="ARBA00023027"/>
    </source>
</evidence>
<keyword evidence="6" id="KW-1185">Reference proteome</keyword>
<gene>
    <name evidence="5" type="primary">ldhA_1</name>
    <name evidence="5" type="ORF">ADICEAN_00933</name>
</gene>
<organism evidence="5 6">
    <name type="scientific">Cesiribacter andamanensis AMV16</name>
    <dbReference type="NCBI Taxonomy" id="1279009"/>
    <lineage>
        <taxon>Bacteria</taxon>
        <taxon>Pseudomonadati</taxon>
        <taxon>Bacteroidota</taxon>
        <taxon>Cytophagia</taxon>
        <taxon>Cytophagales</taxon>
        <taxon>Cesiribacteraceae</taxon>
        <taxon>Cesiribacter</taxon>
    </lineage>
</organism>
<dbReference type="EMBL" id="AODQ01000015">
    <property type="protein sequence ID" value="EMR03876.1"/>
    <property type="molecule type" value="Genomic_DNA"/>
</dbReference>
<accession>M7N9K2</accession>
<evidence type="ECO:0000259" key="4">
    <source>
        <dbReference type="Pfam" id="PF02826"/>
    </source>
</evidence>
<dbReference type="SUPFAM" id="SSF52283">
    <property type="entry name" value="Formate/glycerate dehydrogenase catalytic domain-like"/>
    <property type="match status" value="1"/>
</dbReference>
<dbReference type="InterPro" id="IPR029753">
    <property type="entry name" value="D-isomer_DH_CS"/>
</dbReference>
<dbReference type="Proteomes" id="UP000011910">
    <property type="component" value="Unassembled WGS sequence"/>
</dbReference>
<feature type="domain" description="D-isomer specific 2-hydroxyacid dehydrogenase NAD-binding" evidence="4">
    <location>
        <begin position="110"/>
        <end position="297"/>
    </location>
</feature>
<dbReference type="STRING" id="1279009.ADICEAN_00933"/>
<dbReference type="Gene3D" id="3.40.50.720">
    <property type="entry name" value="NAD(P)-binding Rossmann-like Domain"/>
    <property type="match status" value="2"/>
</dbReference>
<evidence type="ECO:0000313" key="6">
    <source>
        <dbReference type="Proteomes" id="UP000011910"/>
    </source>
</evidence>
<dbReference type="EC" id="1.1.1.28" evidence="5"/>
<evidence type="ECO:0000256" key="1">
    <source>
        <dbReference type="ARBA" id="ARBA00005854"/>
    </source>
</evidence>
<keyword evidence="2 5" id="KW-0560">Oxidoreductase</keyword>
<reference evidence="5 6" key="1">
    <citation type="journal article" date="2013" name="Genome Announc.">
        <title>Draft Genome Sequence of Cesiribacter andamanensis Strain AMV16T, Isolated from a Soil Sample from a Mud Volcano in the Andaman Islands, India.</title>
        <authorList>
            <person name="Shivaji S."/>
            <person name="Ara S."/>
            <person name="Begum Z."/>
            <person name="Srinivas T.N."/>
            <person name="Singh A."/>
            <person name="Kumar Pinnaka A."/>
        </authorList>
    </citation>
    <scope>NUCLEOTIDE SEQUENCE [LARGE SCALE GENOMIC DNA]</scope>
    <source>
        <strain evidence="5 6">AMV16</strain>
    </source>
</reference>
<dbReference type="Pfam" id="PF02826">
    <property type="entry name" value="2-Hacid_dh_C"/>
    <property type="match status" value="1"/>
</dbReference>
<keyword evidence="3" id="KW-0520">NAD</keyword>